<dbReference type="AlphaFoldDB" id="E1L7P4"/>
<feature type="coiled-coil region" evidence="1">
    <location>
        <begin position="84"/>
        <end position="122"/>
    </location>
</feature>
<name>E1L7P4_9FIRM</name>
<gene>
    <name evidence="4" type="ORF">HMPREF9321_1725</name>
</gene>
<dbReference type="EMBL" id="AEDR01000043">
    <property type="protein sequence ID" value="EFL55673.1"/>
    <property type="molecule type" value="Genomic_DNA"/>
</dbReference>
<comment type="caution">
    <text evidence="4">The sequence shown here is derived from an EMBL/GenBank/DDBJ whole genome shotgun (WGS) entry which is preliminary data.</text>
</comment>
<accession>E1L7P4</accession>
<keyword evidence="2" id="KW-0812">Transmembrane</keyword>
<feature type="domain" description="Zinc-ribbon" evidence="3">
    <location>
        <begin position="3"/>
        <end position="22"/>
    </location>
</feature>
<dbReference type="Pfam" id="PF13240">
    <property type="entry name" value="Zn_Ribbon_1"/>
    <property type="match status" value="1"/>
</dbReference>
<reference evidence="4 5" key="1">
    <citation type="submission" date="2010-08" db="EMBL/GenBank/DDBJ databases">
        <authorList>
            <person name="Durkin A.S."/>
            <person name="Madupu R."/>
            <person name="Torralba M."/>
            <person name="Gillis M."/>
            <person name="Methe B."/>
            <person name="Sutton G."/>
            <person name="Nelson K.E."/>
        </authorList>
    </citation>
    <scope>NUCLEOTIDE SEQUENCE [LARGE SCALE GENOMIC DNA]</scope>
    <source>
        <strain evidence="4 5">ACS-049-V-Sch6</strain>
    </source>
</reference>
<evidence type="ECO:0000313" key="4">
    <source>
        <dbReference type="EMBL" id="EFL55673.1"/>
    </source>
</evidence>
<sequence length="242" mass="27872">MRFCKNCGQQLDSDIRFCPECGVDNEDTLSLLEDKQEVSRESQMSWWTPKRKVIAGLLAVVIVLGVTVGSYSYYNHQQKVMIEQQEAEAARQAALEQARLQQKEKEEAAEKKKQEEDKLKVKDGINKALNVLNTNESDLHKLEDTIAKGTYSSRYYDGIRDQIYSPIINTRESIDTFMPNNDTVTKNDVVALLNLQKARLDMLYNVISSKNYDAKEYFDAAQQLAERYQEKMDEFKAKYGIK</sequence>
<dbReference type="InterPro" id="IPR026870">
    <property type="entry name" value="Zinc_ribbon_dom"/>
</dbReference>
<keyword evidence="2" id="KW-1133">Transmembrane helix</keyword>
<keyword evidence="2" id="KW-0472">Membrane</keyword>
<evidence type="ECO:0000256" key="1">
    <source>
        <dbReference type="SAM" id="Coils"/>
    </source>
</evidence>
<dbReference type="eggNOG" id="ENOG5033NQB">
    <property type="taxonomic scope" value="Bacteria"/>
</dbReference>
<organism evidence="4 5">
    <name type="scientific">Veillonella atypica ACS-049-V-Sch6</name>
    <dbReference type="NCBI Taxonomy" id="866776"/>
    <lineage>
        <taxon>Bacteria</taxon>
        <taxon>Bacillati</taxon>
        <taxon>Bacillota</taxon>
        <taxon>Negativicutes</taxon>
        <taxon>Veillonellales</taxon>
        <taxon>Veillonellaceae</taxon>
        <taxon>Veillonella</taxon>
    </lineage>
</organism>
<dbReference type="RefSeq" id="WP_005378099.1">
    <property type="nucleotide sequence ID" value="NZ_AEDR01000043.1"/>
</dbReference>
<protein>
    <recommendedName>
        <fullName evidence="3">Zinc-ribbon domain-containing protein</fullName>
    </recommendedName>
</protein>
<evidence type="ECO:0000259" key="3">
    <source>
        <dbReference type="Pfam" id="PF13240"/>
    </source>
</evidence>
<feature type="transmembrane region" description="Helical" evidence="2">
    <location>
        <begin position="53"/>
        <end position="74"/>
    </location>
</feature>
<dbReference type="Proteomes" id="UP000004211">
    <property type="component" value="Unassembled WGS sequence"/>
</dbReference>
<evidence type="ECO:0000313" key="5">
    <source>
        <dbReference type="Proteomes" id="UP000004211"/>
    </source>
</evidence>
<keyword evidence="1" id="KW-0175">Coiled coil</keyword>
<proteinExistence type="predicted"/>
<evidence type="ECO:0000256" key="2">
    <source>
        <dbReference type="SAM" id="Phobius"/>
    </source>
</evidence>